<dbReference type="PANTHER" id="PTHR42953">
    <property type="entry name" value="HIGH-AFFINITY ZINC UPTAKE SYSTEM PROTEIN ZNUA-RELATED"/>
    <property type="match status" value="1"/>
</dbReference>
<dbReference type="PANTHER" id="PTHR42953:SF3">
    <property type="entry name" value="HIGH-AFFINITY ZINC UPTAKE SYSTEM PROTEIN ZNUA"/>
    <property type="match status" value="1"/>
</dbReference>
<dbReference type="GO" id="GO:0007155">
    <property type="term" value="P:cell adhesion"/>
    <property type="evidence" value="ECO:0007669"/>
    <property type="project" value="InterPro"/>
</dbReference>
<dbReference type="InParanoid" id="F0S1M8"/>
<dbReference type="KEGG" id="dte:Dester_1400"/>
<dbReference type="PRINTS" id="PR00690">
    <property type="entry name" value="ADHESNFAMILY"/>
</dbReference>
<evidence type="ECO:0000313" key="5">
    <source>
        <dbReference type="EMBL" id="ADY74031.1"/>
    </source>
</evidence>
<sequence length="286" mass="32812">MKSFPFLRKFKILMSIVVFSLFFVGCFSERSNKPLIVSSLPVWKNVAEYIGGRDFRYFSILKGGESPHGYEIKPSDVKKLKEASLIIVHGLGLDDWSVKNVSKEKVLNIGELFEKKYPVVKQPGYHIWANPVLMEDIYFEVARRLSEFYPKKETYYTKRAEDYASMIEQLLGRIERCLQGANSKVVVIYHPVWKPLLETFGVKVIEIARTPEEQITPERLRHVIEEAKKENAKVVIGETFASRKVPETIAEAIGGKVLILNPIPDKDYVITLSEWGEKICNALKEQ</sequence>
<dbReference type="InterPro" id="IPR006128">
    <property type="entry name" value="Lipoprotein_PsaA-like"/>
</dbReference>
<keyword evidence="2 4" id="KW-0813">Transport</keyword>
<dbReference type="STRING" id="868864.Dester_1400"/>
<keyword evidence="3" id="KW-0732">Signal</keyword>
<comment type="similarity">
    <text evidence="1 4">Belongs to the bacterial solute-binding protein 9 family.</text>
</comment>
<protein>
    <submittedName>
        <fullName evidence="5">Periplasmic solute binding protein</fullName>
    </submittedName>
</protein>
<dbReference type="AlphaFoldDB" id="F0S1M8"/>
<dbReference type="PROSITE" id="PS51257">
    <property type="entry name" value="PROKAR_LIPOPROTEIN"/>
    <property type="match status" value="1"/>
</dbReference>
<dbReference type="Proteomes" id="UP000007102">
    <property type="component" value="Chromosome"/>
</dbReference>
<evidence type="ECO:0000256" key="4">
    <source>
        <dbReference type="RuleBase" id="RU003512"/>
    </source>
</evidence>
<dbReference type="GO" id="GO:0046872">
    <property type="term" value="F:metal ion binding"/>
    <property type="evidence" value="ECO:0007669"/>
    <property type="project" value="InterPro"/>
</dbReference>
<evidence type="ECO:0000256" key="2">
    <source>
        <dbReference type="ARBA" id="ARBA00022448"/>
    </source>
</evidence>
<dbReference type="FunCoup" id="F0S1M8">
    <property type="interactions" value="119"/>
</dbReference>
<dbReference type="eggNOG" id="COG0803">
    <property type="taxonomic scope" value="Bacteria"/>
</dbReference>
<reference evidence="5 6" key="1">
    <citation type="journal article" date="2011" name="Stand. Genomic Sci.">
        <title>Complete genome sequence of the thermophilic sulfur-reducer Desulfurobacterium thermolithotrophum type strain (BSA(T)) from a deep-sea hydrothermal vent.</title>
        <authorList>
            <person name="Goker M."/>
            <person name="Daligault H."/>
            <person name="Mwirichia R."/>
            <person name="Lapidus A."/>
            <person name="Lucas S."/>
            <person name="Deshpande S."/>
            <person name="Pagani I."/>
            <person name="Tapia R."/>
            <person name="Cheng J.F."/>
            <person name="Goodwin L."/>
            <person name="Pitluck S."/>
            <person name="Liolios K."/>
            <person name="Ivanova N."/>
            <person name="Mavromatis K."/>
            <person name="Mikhailova N."/>
            <person name="Pati A."/>
            <person name="Chen A."/>
            <person name="Palaniappan K."/>
            <person name="Han C."/>
            <person name="Land M."/>
            <person name="Hauser L."/>
            <person name="Pan C."/>
            <person name="Brambilla E.M."/>
            <person name="Rohde M."/>
            <person name="Spring S."/>
            <person name="Sikorski J."/>
            <person name="Wirth R."/>
            <person name="Detter J.C."/>
            <person name="Woyke T."/>
            <person name="Bristow J."/>
            <person name="Eisen J.A."/>
            <person name="Markowitz V."/>
            <person name="Hugenholtz P."/>
            <person name="Kyrpides N.C."/>
            <person name="Klenk H.P."/>
        </authorList>
    </citation>
    <scope>NUCLEOTIDE SEQUENCE [LARGE SCALE GENOMIC DNA]</scope>
    <source>
        <strain evidence="6">DSM 11699 / BSA</strain>
    </source>
</reference>
<organism evidence="5 6">
    <name type="scientific">Desulfurobacterium thermolithotrophum (strain DSM 11699 / BSA)</name>
    <dbReference type="NCBI Taxonomy" id="868864"/>
    <lineage>
        <taxon>Bacteria</taxon>
        <taxon>Pseudomonadati</taxon>
        <taxon>Aquificota</taxon>
        <taxon>Aquificia</taxon>
        <taxon>Desulfurobacteriales</taxon>
        <taxon>Desulfurobacteriaceae</taxon>
        <taxon>Desulfurobacterium</taxon>
    </lineage>
</organism>
<reference evidence="6" key="2">
    <citation type="submission" date="2011-02" db="EMBL/GenBank/DDBJ databases">
        <title>The complete genome of Desulfurobacterium thermolithotrophum DSM 11699.</title>
        <authorList>
            <consortium name="US DOE Joint Genome Institute (JGI-PGF)"/>
            <person name="Lucas S."/>
            <person name="Copeland A."/>
            <person name="Lapidus A."/>
            <person name="Bruce D."/>
            <person name="Goodwin L."/>
            <person name="Pitluck S."/>
            <person name="Kyrpides N."/>
            <person name="Mavromatis K."/>
            <person name="Pagani I."/>
            <person name="Ivanova N."/>
            <person name="Mikhailova N."/>
            <person name="Daligault H."/>
            <person name="Detter J.C."/>
            <person name="Tapia R."/>
            <person name="Han C."/>
            <person name="Land M."/>
            <person name="Hauser L."/>
            <person name="Markowitz V."/>
            <person name="Cheng J.-F."/>
            <person name="Hugenholtz P."/>
            <person name="Woyke T."/>
            <person name="Wu D."/>
            <person name="Spring S."/>
            <person name="Brambilla E."/>
            <person name="Klenk H.-P."/>
            <person name="Eisen J.A."/>
        </authorList>
    </citation>
    <scope>NUCLEOTIDE SEQUENCE [LARGE SCALE GENOMIC DNA]</scope>
    <source>
        <strain evidence="6">DSM 11699 / BSA</strain>
    </source>
</reference>
<keyword evidence="6" id="KW-1185">Reference proteome</keyword>
<evidence type="ECO:0000313" key="6">
    <source>
        <dbReference type="Proteomes" id="UP000007102"/>
    </source>
</evidence>
<dbReference type="Gene3D" id="3.40.50.1980">
    <property type="entry name" value="Nitrogenase molybdenum iron protein domain"/>
    <property type="match status" value="2"/>
</dbReference>
<dbReference type="HOGENOM" id="CLU_016838_1_1_0"/>
<dbReference type="SUPFAM" id="SSF53807">
    <property type="entry name" value="Helical backbone' metal receptor"/>
    <property type="match status" value="1"/>
</dbReference>
<accession>F0S1M8</accession>
<dbReference type="EMBL" id="CP002543">
    <property type="protein sequence ID" value="ADY74031.1"/>
    <property type="molecule type" value="Genomic_DNA"/>
</dbReference>
<name>F0S1M8_DESTD</name>
<dbReference type="GO" id="GO:0030001">
    <property type="term" value="P:metal ion transport"/>
    <property type="evidence" value="ECO:0007669"/>
    <property type="project" value="InterPro"/>
</dbReference>
<dbReference type="RefSeq" id="WP_013638980.1">
    <property type="nucleotide sequence ID" value="NC_015185.1"/>
</dbReference>
<evidence type="ECO:0000256" key="1">
    <source>
        <dbReference type="ARBA" id="ARBA00011028"/>
    </source>
</evidence>
<proteinExistence type="inferred from homology"/>
<dbReference type="InterPro" id="IPR006127">
    <property type="entry name" value="ZnuA-like"/>
</dbReference>
<dbReference type="InterPro" id="IPR050492">
    <property type="entry name" value="Bact_metal-bind_prot9"/>
</dbReference>
<gene>
    <name evidence="5" type="ordered locus">Dester_1400</name>
</gene>
<evidence type="ECO:0000256" key="3">
    <source>
        <dbReference type="ARBA" id="ARBA00022729"/>
    </source>
</evidence>
<dbReference type="Pfam" id="PF01297">
    <property type="entry name" value="ZnuA"/>
    <property type="match status" value="1"/>
</dbReference>